<dbReference type="InterPro" id="IPR007197">
    <property type="entry name" value="rSAM"/>
</dbReference>
<gene>
    <name evidence="10" type="primary">hydE</name>
    <name evidence="10" type="ORF">NXW97_22230</name>
</gene>
<dbReference type="Pfam" id="PF04055">
    <property type="entry name" value="Radical_SAM"/>
    <property type="match status" value="1"/>
</dbReference>
<proteinExistence type="predicted"/>
<feature type="binding site" evidence="8">
    <location>
        <position position="137"/>
    </location>
    <ligand>
        <name>(3R)-3-methyl-D-ornithine</name>
        <dbReference type="ChEBI" id="CHEBI:64642"/>
    </ligand>
</feature>
<keyword evidence="3" id="KW-0479">Metal-binding</keyword>
<dbReference type="RefSeq" id="WP_010539049.1">
    <property type="nucleotide sequence ID" value="NZ_JABFIA010000003.1"/>
</dbReference>
<dbReference type="Gene3D" id="3.20.20.70">
    <property type="entry name" value="Aldolase class I"/>
    <property type="match status" value="1"/>
</dbReference>
<dbReference type="PIRSF" id="PIRSF004762">
    <property type="entry name" value="CHP00423"/>
    <property type="match status" value="1"/>
</dbReference>
<dbReference type="CDD" id="cd01335">
    <property type="entry name" value="Radical_SAM"/>
    <property type="match status" value="1"/>
</dbReference>
<feature type="binding site" evidence="7">
    <location>
        <position position="69"/>
    </location>
    <ligand>
        <name>[4Fe-4S] cluster</name>
        <dbReference type="ChEBI" id="CHEBI:49883"/>
        <note>4Fe-4S-S-AdoMet</note>
    </ligand>
</feature>
<feature type="binding site" evidence="8">
    <location>
        <position position="182"/>
    </location>
    <ligand>
        <name>S-adenosyl-L-methionine</name>
        <dbReference type="ChEBI" id="CHEBI:59789"/>
    </ligand>
</feature>
<dbReference type="PROSITE" id="PS51918">
    <property type="entry name" value="RADICAL_SAM"/>
    <property type="match status" value="1"/>
</dbReference>
<dbReference type="InterPro" id="IPR006638">
    <property type="entry name" value="Elp3/MiaA/NifB-like_rSAM"/>
</dbReference>
<comment type="cofactor">
    <cofactor evidence="6">
        <name>[2Fe-2S] cluster</name>
        <dbReference type="ChEBI" id="CHEBI:190135"/>
    </cofactor>
</comment>
<accession>A0AAW5P132</accession>
<dbReference type="InterPro" id="IPR058240">
    <property type="entry name" value="rSAM_sf"/>
</dbReference>
<dbReference type="SFLD" id="SFLDG01060">
    <property type="entry name" value="BATS_domain_containing"/>
    <property type="match status" value="1"/>
</dbReference>
<dbReference type="Proteomes" id="UP001204548">
    <property type="component" value="Unassembled WGS sequence"/>
</dbReference>
<feature type="domain" description="Radical SAM core" evidence="9">
    <location>
        <begin position="48"/>
        <end position="270"/>
    </location>
</feature>
<dbReference type="PANTHER" id="PTHR43726:SF1">
    <property type="entry name" value="BIOTIN SYNTHASE"/>
    <property type="match status" value="1"/>
</dbReference>
<evidence type="ECO:0000256" key="3">
    <source>
        <dbReference type="ARBA" id="ARBA00022723"/>
    </source>
</evidence>
<dbReference type="AlphaFoldDB" id="A0AAW5P132"/>
<dbReference type="SMART" id="SM00729">
    <property type="entry name" value="Elp3"/>
    <property type="match status" value="1"/>
</dbReference>
<evidence type="ECO:0000256" key="5">
    <source>
        <dbReference type="ARBA" id="ARBA00023014"/>
    </source>
</evidence>
<dbReference type="EMBL" id="JANUTS010000001">
    <property type="protein sequence ID" value="MCS2794678.1"/>
    <property type="molecule type" value="Genomic_DNA"/>
</dbReference>
<name>A0AAW5P132_9BACE</name>
<sequence>MRQWVDKLRKERTLRPEEFRQLLTECDGELLRYINEQAQEVSLRHFGNRIFIRGLIEVSNCCRNNCYYCGIRKGNPNLERYRLTAKSILDCCKQGYELGFRTFVLQGGEDPVLTDERIESIVSAIHRNYPDCAITLSLGEKPCEAYERFFQAGANRYLLRHETYDKSHYRQLHPEGMSCGHRLQCLQDLKEIGYQTGTGIMVGSPGQTVEHLIQDILFIEQFRPEMIGIGPFLPHRNTPFAQSPCGTVEQTILLLSIFRLMHPSALIPATTALATLTPDGRERGILAGANVVMPNLSPQEERKKYNLYNNKASLGAESAEGLRILQQQLENIGYQISFDRGDYKQ</sequence>
<dbReference type="SFLD" id="SFLDF00348">
    <property type="entry name" value="FeFe_hydrogenase_maturase_(Hyd"/>
    <property type="match status" value="1"/>
</dbReference>
<feature type="binding site" evidence="8">
    <location>
        <position position="162"/>
    </location>
    <ligand>
        <name>S-adenosyl-L-methionine</name>
        <dbReference type="ChEBI" id="CHEBI:59789"/>
    </ligand>
</feature>
<feature type="binding site" evidence="7">
    <location>
        <position position="62"/>
    </location>
    <ligand>
        <name>[4Fe-4S] cluster</name>
        <dbReference type="ChEBI" id="CHEBI:49883"/>
        <note>4Fe-4S-S-AdoMet</note>
    </ligand>
</feature>
<dbReference type="NCBIfam" id="TIGR03956">
    <property type="entry name" value="rSAM_HydE"/>
    <property type="match status" value="1"/>
</dbReference>
<evidence type="ECO:0000256" key="6">
    <source>
        <dbReference type="ARBA" id="ARBA00034078"/>
    </source>
</evidence>
<keyword evidence="4 7" id="KW-0408">Iron</keyword>
<comment type="caution">
    <text evidence="10">The sequence shown here is derived from an EMBL/GenBank/DDBJ whole genome shotgun (WGS) entry which is preliminary data.</text>
</comment>
<evidence type="ECO:0000259" key="9">
    <source>
        <dbReference type="PROSITE" id="PS51918"/>
    </source>
</evidence>
<dbReference type="SMART" id="SM00876">
    <property type="entry name" value="BATS"/>
    <property type="match status" value="1"/>
</dbReference>
<keyword evidence="1 7" id="KW-0004">4Fe-4S</keyword>
<dbReference type="SFLD" id="SFLDG01280">
    <property type="entry name" value="HydE/PylB-like"/>
    <property type="match status" value="1"/>
</dbReference>
<comment type="cofactor">
    <cofactor evidence="7">
        <name>[4Fe-4S] cluster</name>
        <dbReference type="ChEBI" id="CHEBI:49883"/>
    </cofactor>
    <text evidence="7">Binds 1 [4Fe-4S] cluster. The cluster is coordinated with 3 cysteines and an exchangeable S-adenosyl-L-methionine.</text>
</comment>
<evidence type="ECO:0000313" key="11">
    <source>
        <dbReference type="Proteomes" id="UP001204548"/>
    </source>
</evidence>
<dbReference type="GO" id="GO:0044272">
    <property type="term" value="P:sulfur compound biosynthetic process"/>
    <property type="evidence" value="ECO:0007669"/>
    <property type="project" value="UniProtKB-ARBA"/>
</dbReference>
<dbReference type="GO" id="GO:0016740">
    <property type="term" value="F:transferase activity"/>
    <property type="evidence" value="ECO:0007669"/>
    <property type="project" value="TreeGrafter"/>
</dbReference>
<evidence type="ECO:0000256" key="8">
    <source>
        <dbReference type="PIRSR" id="PIRSR004762-2"/>
    </source>
</evidence>
<reference evidence="10" key="1">
    <citation type="submission" date="2022-08" db="EMBL/GenBank/DDBJ databases">
        <title>Genome Sequencing of Bacteroides fragilis Group Isolates with Nanopore Technology.</title>
        <authorList>
            <person name="Tisza M.J."/>
            <person name="Smith D."/>
            <person name="Dekker J.P."/>
        </authorList>
    </citation>
    <scope>NUCLEOTIDE SEQUENCE</scope>
    <source>
        <strain evidence="10">BFG-351</strain>
    </source>
</reference>
<dbReference type="PANTHER" id="PTHR43726">
    <property type="entry name" value="3-METHYLORNITHINE SYNTHASE"/>
    <property type="match status" value="1"/>
</dbReference>
<dbReference type="GO" id="GO:0042364">
    <property type="term" value="P:water-soluble vitamin biosynthetic process"/>
    <property type="evidence" value="ECO:0007669"/>
    <property type="project" value="UniProtKB-ARBA"/>
</dbReference>
<evidence type="ECO:0000256" key="1">
    <source>
        <dbReference type="ARBA" id="ARBA00022485"/>
    </source>
</evidence>
<evidence type="ECO:0000256" key="4">
    <source>
        <dbReference type="ARBA" id="ARBA00023004"/>
    </source>
</evidence>
<dbReference type="InterPro" id="IPR010722">
    <property type="entry name" value="BATS_dom"/>
</dbReference>
<dbReference type="GO" id="GO:0046872">
    <property type="term" value="F:metal ion binding"/>
    <property type="evidence" value="ECO:0007669"/>
    <property type="project" value="UniProtKB-KW"/>
</dbReference>
<dbReference type="SUPFAM" id="SSF102114">
    <property type="entry name" value="Radical SAM enzymes"/>
    <property type="match status" value="1"/>
</dbReference>
<evidence type="ECO:0000313" key="10">
    <source>
        <dbReference type="EMBL" id="MCS2794678.1"/>
    </source>
</evidence>
<dbReference type="InterPro" id="IPR013785">
    <property type="entry name" value="Aldolase_TIM"/>
</dbReference>
<protein>
    <submittedName>
        <fullName evidence="10">[FeFe] hydrogenase H-cluster radical SAM maturase HydE</fullName>
    </submittedName>
</protein>
<feature type="binding site" evidence="8">
    <location>
        <position position="233"/>
    </location>
    <ligand>
        <name>S-adenosyl-L-methionine</name>
        <dbReference type="ChEBI" id="CHEBI:59789"/>
    </ligand>
</feature>
<dbReference type="InterPro" id="IPR024021">
    <property type="entry name" value="FeFe-hyd_HydE_rSAM"/>
</dbReference>
<evidence type="ECO:0000256" key="2">
    <source>
        <dbReference type="ARBA" id="ARBA00022691"/>
    </source>
</evidence>
<feature type="binding site" evidence="7">
    <location>
        <position position="66"/>
    </location>
    <ligand>
        <name>[4Fe-4S] cluster</name>
        <dbReference type="ChEBI" id="CHEBI:49883"/>
        <note>4Fe-4S-S-AdoMet</note>
    </ligand>
</feature>
<organism evidence="10 11">
    <name type="scientific">Bacteroides faecis</name>
    <dbReference type="NCBI Taxonomy" id="674529"/>
    <lineage>
        <taxon>Bacteria</taxon>
        <taxon>Pseudomonadati</taxon>
        <taxon>Bacteroidota</taxon>
        <taxon>Bacteroidia</taxon>
        <taxon>Bacteroidales</taxon>
        <taxon>Bacteroidaceae</taxon>
        <taxon>Bacteroides</taxon>
    </lineage>
</organism>
<dbReference type="InterPro" id="IPR034422">
    <property type="entry name" value="HydE/PylB-like"/>
</dbReference>
<evidence type="ECO:0000256" key="7">
    <source>
        <dbReference type="PIRSR" id="PIRSR004762-1"/>
    </source>
</evidence>
<keyword evidence="5 7" id="KW-0411">Iron-sulfur</keyword>
<dbReference type="GO" id="GO:0051539">
    <property type="term" value="F:4 iron, 4 sulfur cluster binding"/>
    <property type="evidence" value="ECO:0007669"/>
    <property type="project" value="UniProtKB-KW"/>
</dbReference>
<dbReference type="SFLD" id="SFLDS00029">
    <property type="entry name" value="Radical_SAM"/>
    <property type="match status" value="1"/>
</dbReference>
<keyword evidence="2 7" id="KW-0949">S-adenosyl-L-methionine</keyword>